<evidence type="ECO:0000313" key="3">
    <source>
        <dbReference type="EMBL" id="ORC90100.1"/>
    </source>
</evidence>
<accession>A0A1X0P105</accession>
<feature type="coiled-coil region" evidence="1">
    <location>
        <begin position="99"/>
        <end position="182"/>
    </location>
</feature>
<dbReference type="Proteomes" id="UP000192257">
    <property type="component" value="Unassembled WGS sequence"/>
</dbReference>
<reference evidence="3 4" key="1">
    <citation type="submission" date="2017-03" db="EMBL/GenBank/DDBJ databases">
        <title>An alternative strategy for trypanosome survival in the mammalian bloodstream revealed through genome and transcriptome analysis of the ubiquitous bovine parasite Trypanosoma (Megatrypanum) theileri.</title>
        <authorList>
            <person name="Kelly S."/>
            <person name="Ivens A."/>
            <person name="Mott A."/>
            <person name="O'Neill E."/>
            <person name="Emms D."/>
            <person name="Macleod O."/>
            <person name="Voorheis P."/>
            <person name="Matthews J."/>
            <person name="Matthews K."/>
            <person name="Carrington M."/>
        </authorList>
    </citation>
    <scope>NUCLEOTIDE SEQUENCE [LARGE SCALE GENOMIC DNA]</scope>
    <source>
        <strain evidence="3">Edinburgh</strain>
    </source>
</reference>
<keyword evidence="1" id="KW-0175">Coiled coil</keyword>
<protein>
    <submittedName>
        <fullName evidence="3">Uncharacterized protein</fullName>
    </submittedName>
</protein>
<evidence type="ECO:0000256" key="2">
    <source>
        <dbReference type="SAM" id="MobiDB-lite"/>
    </source>
</evidence>
<feature type="compositionally biased region" description="Basic and acidic residues" evidence="2">
    <location>
        <begin position="622"/>
        <end position="634"/>
    </location>
</feature>
<dbReference type="VEuPathDB" id="TriTrypDB:TM35_000091500"/>
<name>A0A1X0P105_9TRYP</name>
<dbReference type="EMBL" id="NBCO01000009">
    <property type="protein sequence ID" value="ORC90100.1"/>
    <property type="molecule type" value="Genomic_DNA"/>
</dbReference>
<dbReference type="RefSeq" id="XP_028884166.1">
    <property type="nucleotide sequence ID" value="XM_029024389.1"/>
</dbReference>
<organism evidence="3 4">
    <name type="scientific">Trypanosoma theileri</name>
    <dbReference type="NCBI Taxonomy" id="67003"/>
    <lineage>
        <taxon>Eukaryota</taxon>
        <taxon>Discoba</taxon>
        <taxon>Euglenozoa</taxon>
        <taxon>Kinetoplastea</taxon>
        <taxon>Metakinetoplastina</taxon>
        <taxon>Trypanosomatida</taxon>
        <taxon>Trypanosomatidae</taxon>
        <taxon>Trypanosoma</taxon>
    </lineage>
</organism>
<feature type="coiled-coil region" evidence="1">
    <location>
        <begin position="376"/>
        <end position="403"/>
    </location>
</feature>
<dbReference type="OrthoDB" id="267842at2759"/>
<dbReference type="AlphaFoldDB" id="A0A1X0P105"/>
<keyword evidence="4" id="KW-1185">Reference proteome</keyword>
<evidence type="ECO:0000313" key="4">
    <source>
        <dbReference type="Proteomes" id="UP000192257"/>
    </source>
</evidence>
<feature type="region of interest" description="Disordered" evidence="2">
    <location>
        <begin position="293"/>
        <end position="321"/>
    </location>
</feature>
<gene>
    <name evidence="3" type="ORF">TM35_000091500</name>
</gene>
<feature type="compositionally biased region" description="Low complexity" evidence="2">
    <location>
        <begin position="579"/>
        <end position="588"/>
    </location>
</feature>
<feature type="compositionally biased region" description="Basic and acidic residues" evidence="2">
    <location>
        <begin position="11"/>
        <end position="23"/>
    </location>
</feature>
<dbReference type="GeneID" id="39984169"/>
<evidence type="ECO:0000256" key="1">
    <source>
        <dbReference type="SAM" id="Coils"/>
    </source>
</evidence>
<comment type="caution">
    <text evidence="3">The sequence shown here is derived from an EMBL/GenBank/DDBJ whole genome shotgun (WGS) entry which is preliminary data.</text>
</comment>
<feature type="region of interest" description="Disordered" evidence="2">
    <location>
        <begin position="1"/>
        <end position="29"/>
    </location>
</feature>
<feature type="region of interest" description="Disordered" evidence="2">
    <location>
        <begin position="560"/>
        <end position="634"/>
    </location>
</feature>
<sequence length="634" mass="70094">MASHHSNSPAAHKEEHAAHKSEDTDSVLSTRRASAVREYIRSLPSVFEGDASPPFVDEMVRLERELAHLDKDELKRTVMYRTQRCNDALQELLEQERLLSDALGEVRHLELKLREKEEDMEMLRVQLQTSDDHIESLLREKADALRKLTDAKSELAQISRKAANLQRDLDAKIKREKELNDSIVSTPRTTPADAKCASMHSLPTTSADQIMDACRTSAEHDARLHREPSQDGPVRVGVSDRFPLSARRTPTSTTAAAMAITGRGGGTAVSGTTAGTSSGIDLEARRRSVHDASVRESDAQGTPLGQKGGVCPHCSEKMSPSSNNVERVEWRKLFFESQRQNKFLEKELAKARASNAGEISIEALLQSSKAHPRTPAYDLQTRLRRSMAELERVERELGVERERGRKQSQLEVQLLKDVGRLARKLRAHENAKSALRIQQRADASLTREELLEELSRCRVAVSALTGTPIAGGVNSNMSNGNSTSNSNIVAEADITAELAAALEEALAVNETLRAENDCVLADKKMREAAYEAELRNRIAEMDELTAALHELRDQMKLLKQQRPLSTSHISPRENDTLDRTTTSVSTTREIGTGKNGVANALQQREMPLHILSPNRNTNSKAHGAEKGNDDTAAP</sequence>
<proteinExistence type="predicted"/>